<protein>
    <submittedName>
        <fullName evidence="1">Uncharacterized protein</fullName>
    </submittedName>
</protein>
<dbReference type="AlphaFoldDB" id="A0A374MMB5"/>
<evidence type="ECO:0000313" key="2">
    <source>
        <dbReference type="Proteomes" id="UP000263754"/>
    </source>
</evidence>
<sequence>MPLCHHPDLAQTASPIGSARFAKLSKRELDKSCSSLSPCGAKPSALACYKNTL</sequence>
<dbReference type="EMBL" id="QSOF01000033">
    <property type="protein sequence ID" value="RGI72586.1"/>
    <property type="molecule type" value="Genomic_DNA"/>
</dbReference>
<name>A0A374MMB5_BACUN</name>
<gene>
    <name evidence="1" type="ORF">DXD90_18015</name>
</gene>
<accession>A0A374MMB5</accession>
<dbReference type="Proteomes" id="UP000263754">
    <property type="component" value="Unassembled WGS sequence"/>
</dbReference>
<organism evidence="1 2">
    <name type="scientific">Bacteroides uniformis</name>
    <dbReference type="NCBI Taxonomy" id="820"/>
    <lineage>
        <taxon>Bacteria</taxon>
        <taxon>Pseudomonadati</taxon>
        <taxon>Bacteroidota</taxon>
        <taxon>Bacteroidia</taxon>
        <taxon>Bacteroidales</taxon>
        <taxon>Bacteroidaceae</taxon>
        <taxon>Bacteroides</taxon>
    </lineage>
</organism>
<evidence type="ECO:0000313" key="1">
    <source>
        <dbReference type="EMBL" id="RGI72586.1"/>
    </source>
</evidence>
<reference evidence="1 2" key="1">
    <citation type="submission" date="2018-08" db="EMBL/GenBank/DDBJ databases">
        <title>A genome reference for cultivated species of the human gut microbiota.</title>
        <authorList>
            <person name="Zou Y."/>
            <person name="Xue W."/>
            <person name="Luo G."/>
        </authorList>
    </citation>
    <scope>NUCLEOTIDE SEQUENCE [LARGE SCALE GENOMIC DNA]</scope>
    <source>
        <strain evidence="1 2">TM10-17</strain>
    </source>
</reference>
<comment type="caution">
    <text evidence="1">The sequence shown here is derived from an EMBL/GenBank/DDBJ whole genome shotgun (WGS) entry which is preliminary data.</text>
</comment>
<proteinExistence type="predicted"/>